<evidence type="ECO:0000256" key="7">
    <source>
        <dbReference type="SAM" id="Phobius"/>
    </source>
</evidence>
<feature type="domain" description="Glycosyltransferase 2-like" evidence="8">
    <location>
        <begin position="4"/>
        <end position="171"/>
    </location>
</feature>
<name>A0A323V0F0_9RHOO</name>
<dbReference type="RefSeq" id="WP_110522556.1">
    <property type="nucleotide sequence ID" value="NZ_QKOE01000001.1"/>
</dbReference>
<dbReference type="Gene3D" id="3.90.550.10">
    <property type="entry name" value="Spore Coat Polysaccharide Biosynthesis Protein SpsA, Chain A"/>
    <property type="match status" value="1"/>
</dbReference>
<keyword evidence="6 7" id="KW-0472">Membrane</keyword>
<evidence type="ECO:0000256" key="2">
    <source>
        <dbReference type="ARBA" id="ARBA00022676"/>
    </source>
</evidence>
<dbReference type="InterPro" id="IPR001173">
    <property type="entry name" value="Glyco_trans_2-like"/>
</dbReference>
<dbReference type="OrthoDB" id="9811884at2"/>
<keyword evidence="5 7" id="KW-1133">Transmembrane helix</keyword>
<keyword evidence="10" id="KW-1185">Reference proteome</keyword>
<dbReference type="Proteomes" id="UP000248259">
    <property type="component" value="Unassembled WGS sequence"/>
</dbReference>
<accession>A0A323V0F0</accession>
<proteinExistence type="predicted"/>
<keyword evidence="2" id="KW-0328">Glycosyltransferase</keyword>
<dbReference type="CDD" id="cd04187">
    <property type="entry name" value="DPM1_like_bac"/>
    <property type="match status" value="1"/>
</dbReference>
<dbReference type="PANTHER" id="PTHR48090">
    <property type="entry name" value="UNDECAPRENYL-PHOSPHATE 4-DEOXY-4-FORMAMIDO-L-ARABINOSE TRANSFERASE-RELATED"/>
    <property type="match status" value="1"/>
</dbReference>
<reference evidence="9 10" key="1">
    <citation type="submission" date="2018-06" db="EMBL/GenBank/DDBJ databases">
        <title>Azoarcus communis strain SWub3 genome.</title>
        <authorList>
            <person name="Zorraquino Salvo V."/>
            <person name="Toubiana D."/>
            <person name="Blumwald E."/>
        </authorList>
    </citation>
    <scope>NUCLEOTIDE SEQUENCE [LARGE SCALE GENOMIC DNA]</scope>
    <source>
        <strain evidence="9 10">SWub3</strain>
    </source>
</reference>
<dbReference type="InterPro" id="IPR029044">
    <property type="entry name" value="Nucleotide-diphossugar_trans"/>
</dbReference>
<feature type="transmembrane region" description="Helical" evidence="7">
    <location>
        <begin position="233"/>
        <end position="254"/>
    </location>
</feature>
<dbReference type="InterPro" id="IPR050256">
    <property type="entry name" value="Glycosyltransferase_2"/>
</dbReference>
<evidence type="ECO:0000256" key="6">
    <source>
        <dbReference type="ARBA" id="ARBA00023136"/>
    </source>
</evidence>
<dbReference type="GO" id="GO:0016757">
    <property type="term" value="F:glycosyltransferase activity"/>
    <property type="evidence" value="ECO:0007669"/>
    <property type="project" value="UniProtKB-KW"/>
</dbReference>
<gene>
    <name evidence="9" type="ORF">DNK49_01600</name>
</gene>
<evidence type="ECO:0000313" key="9">
    <source>
        <dbReference type="EMBL" id="PZA18255.1"/>
    </source>
</evidence>
<evidence type="ECO:0000256" key="3">
    <source>
        <dbReference type="ARBA" id="ARBA00022679"/>
    </source>
</evidence>
<sequence>MKLSVVIPCYNEEEVLPETAHRLTALFQRLVDQQQISVDSEIVLVDDGSRDKTWHIICTLADESPWIRGLKLSRNKGHQTALLAGLFDARGDAVISIDADLQDDIHAMEQMISAFRNGSDVVYGVRKRRDTDSWFKRNTAEGYYRVLAALGVEVVFNHADYRLLSRRVLEALKQYRESNLFLRGIVPQLGYPSSIVYYDRSERFAGESKYPLRKMLAFAWQGITSFSPAPLRAITGIGLLISIGSFGVALWALWMRLFSESTVPGWASTVIPMYFLGGIQLLSLGIIGEYLAKIYTESKQRPPFFIEAATTRTARTPETGHHAQPLGTDNTAD</sequence>
<evidence type="ECO:0000313" key="10">
    <source>
        <dbReference type="Proteomes" id="UP000248259"/>
    </source>
</evidence>
<dbReference type="EMBL" id="QKOE01000001">
    <property type="protein sequence ID" value="PZA18255.1"/>
    <property type="molecule type" value="Genomic_DNA"/>
</dbReference>
<evidence type="ECO:0000256" key="5">
    <source>
        <dbReference type="ARBA" id="ARBA00022989"/>
    </source>
</evidence>
<evidence type="ECO:0000256" key="4">
    <source>
        <dbReference type="ARBA" id="ARBA00022692"/>
    </source>
</evidence>
<evidence type="ECO:0000256" key="1">
    <source>
        <dbReference type="ARBA" id="ARBA00004141"/>
    </source>
</evidence>
<dbReference type="PANTHER" id="PTHR48090:SF1">
    <property type="entry name" value="PROPHAGE BACTOPRENOL GLUCOSYL TRANSFERASE HOMOLOG"/>
    <property type="match status" value="1"/>
</dbReference>
<dbReference type="Pfam" id="PF00535">
    <property type="entry name" value="Glycos_transf_2"/>
    <property type="match status" value="1"/>
</dbReference>
<evidence type="ECO:0000259" key="8">
    <source>
        <dbReference type="Pfam" id="PF00535"/>
    </source>
</evidence>
<comment type="subcellular location">
    <subcellularLocation>
        <location evidence="1">Membrane</location>
        <topology evidence="1">Multi-pass membrane protein</topology>
    </subcellularLocation>
</comment>
<organism evidence="9 10">
    <name type="scientific">Parazoarcus communis SWub3 = DSM 12120</name>
    <dbReference type="NCBI Taxonomy" id="1121029"/>
    <lineage>
        <taxon>Bacteria</taxon>
        <taxon>Pseudomonadati</taxon>
        <taxon>Pseudomonadota</taxon>
        <taxon>Betaproteobacteria</taxon>
        <taxon>Rhodocyclales</taxon>
        <taxon>Zoogloeaceae</taxon>
        <taxon>Parazoarcus</taxon>
    </lineage>
</organism>
<dbReference type="AlphaFoldDB" id="A0A323V0F0"/>
<feature type="transmembrane region" description="Helical" evidence="7">
    <location>
        <begin position="274"/>
        <end position="292"/>
    </location>
</feature>
<protein>
    <submittedName>
        <fullName evidence="9">Glycosyltransferase</fullName>
    </submittedName>
</protein>
<comment type="caution">
    <text evidence="9">The sequence shown here is derived from an EMBL/GenBank/DDBJ whole genome shotgun (WGS) entry which is preliminary data.</text>
</comment>
<dbReference type="GO" id="GO:0005886">
    <property type="term" value="C:plasma membrane"/>
    <property type="evidence" value="ECO:0007669"/>
    <property type="project" value="TreeGrafter"/>
</dbReference>
<keyword evidence="4 7" id="KW-0812">Transmembrane</keyword>
<dbReference type="SUPFAM" id="SSF53448">
    <property type="entry name" value="Nucleotide-diphospho-sugar transferases"/>
    <property type="match status" value="1"/>
</dbReference>
<keyword evidence="3 9" id="KW-0808">Transferase</keyword>